<feature type="region of interest" description="Disordered" evidence="1">
    <location>
        <begin position="383"/>
        <end position="404"/>
    </location>
</feature>
<accession>A0AAU9VWQ5</accession>
<comment type="caution">
    <text evidence="5">The sequence shown here is derived from an EMBL/GenBank/DDBJ whole genome shotgun (WGS) entry which is preliminary data.</text>
</comment>
<keyword evidence="2" id="KW-0472">Membrane</keyword>
<reference evidence="5 6" key="1">
    <citation type="submission" date="2022-05" db="EMBL/GenBank/DDBJ databases">
        <authorList>
            <consortium name="Genoscope - CEA"/>
            <person name="William W."/>
        </authorList>
    </citation>
    <scope>NUCLEOTIDE SEQUENCE [LARGE SCALE GENOMIC DNA]</scope>
</reference>
<keyword evidence="2" id="KW-1133">Transmembrane helix</keyword>
<feature type="region of interest" description="Disordered" evidence="1">
    <location>
        <begin position="23"/>
        <end position="52"/>
    </location>
</feature>
<proteinExistence type="predicted"/>
<dbReference type="EMBL" id="CALNXJ010000005">
    <property type="protein sequence ID" value="CAH3039948.1"/>
    <property type="molecule type" value="Genomic_DNA"/>
</dbReference>
<dbReference type="SUPFAM" id="SSF82671">
    <property type="entry name" value="SEA domain"/>
    <property type="match status" value="1"/>
</dbReference>
<evidence type="ECO:0000256" key="1">
    <source>
        <dbReference type="SAM" id="MobiDB-lite"/>
    </source>
</evidence>
<feature type="compositionally biased region" description="Low complexity" evidence="1">
    <location>
        <begin position="30"/>
        <end position="48"/>
    </location>
</feature>
<dbReference type="Gene3D" id="3.30.70.960">
    <property type="entry name" value="SEA domain"/>
    <property type="match status" value="1"/>
</dbReference>
<evidence type="ECO:0000313" key="5">
    <source>
        <dbReference type="EMBL" id="CAH3039948.1"/>
    </source>
</evidence>
<dbReference type="AlphaFoldDB" id="A0AAU9VWQ5"/>
<keyword evidence="3" id="KW-0732">Signal</keyword>
<gene>
    <name evidence="5" type="ORF">PMEA_00025544</name>
</gene>
<feature type="transmembrane region" description="Helical" evidence="2">
    <location>
        <begin position="192"/>
        <end position="216"/>
    </location>
</feature>
<dbReference type="PROSITE" id="PS50024">
    <property type="entry name" value="SEA"/>
    <property type="match status" value="1"/>
</dbReference>
<dbReference type="Pfam" id="PF01390">
    <property type="entry name" value="SEA"/>
    <property type="match status" value="1"/>
</dbReference>
<keyword evidence="6" id="KW-1185">Reference proteome</keyword>
<sequence length="497" mass="55665">MCWKLFLLAEVLPVLTQGRQNQSDVSHIKTSISPSPTITAPTSSIASPIKDDGDLNANREGNIVSPREFKGRFAITNIDYKPQYANVKSDEYKILKDSLEKALDSSLQNTVPGYIMCAVRWFYKGSVITDFVVFVNGNENVSPEELQKAIVSAPSTGSLANFKLKNVVIESPQDQRSGENEDNKGSMIMIELWMIITFGGIVIVIVLLFFILGLLIRNRLLKKALTQERRVTEDLRHQQQLQQEGTRETLSIVAASSTDELTTMLDSKKEVKRFVVNHQKYQSRSFSIGTSRSAERLMELLKDSDQVKTATGERAERNSSTVFSGSATVPSVISNVSAHEGEFSTSSSLIDDVTMSGDHTHLRKVPFAMSKPLIFISPPKENTVSTAKEDWPQDEETQKEGDESEFTKLKYTPAILQQVQAFEQGTINTSDEEENDKNKLMRSEPKKLRHISLSATASQQMKISEERRRREHEIRPLGGVIKRFALRPSDTDNSATE</sequence>
<feature type="compositionally biased region" description="Basic and acidic residues" evidence="1">
    <location>
        <begin position="387"/>
        <end position="404"/>
    </location>
</feature>
<evidence type="ECO:0000313" key="6">
    <source>
        <dbReference type="Proteomes" id="UP001159428"/>
    </source>
</evidence>
<feature type="domain" description="SEA" evidence="4">
    <location>
        <begin position="65"/>
        <end position="174"/>
    </location>
</feature>
<evidence type="ECO:0000256" key="2">
    <source>
        <dbReference type="SAM" id="Phobius"/>
    </source>
</evidence>
<organism evidence="5 6">
    <name type="scientific">Pocillopora meandrina</name>
    <dbReference type="NCBI Taxonomy" id="46732"/>
    <lineage>
        <taxon>Eukaryota</taxon>
        <taxon>Metazoa</taxon>
        <taxon>Cnidaria</taxon>
        <taxon>Anthozoa</taxon>
        <taxon>Hexacorallia</taxon>
        <taxon>Scleractinia</taxon>
        <taxon>Astrocoeniina</taxon>
        <taxon>Pocilloporidae</taxon>
        <taxon>Pocillopora</taxon>
    </lineage>
</organism>
<name>A0AAU9VWQ5_9CNID</name>
<evidence type="ECO:0000256" key="3">
    <source>
        <dbReference type="SAM" id="SignalP"/>
    </source>
</evidence>
<protein>
    <recommendedName>
        <fullName evidence="4">SEA domain-containing protein</fullName>
    </recommendedName>
</protein>
<feature type="signal peptide" evidence="3">
    <location>
        <begin position="1"/>
        <end position="18"/>
    </location>
</feature>
<evidence type="ECO:0000259" key="4">
    <source>
        <dbReference type="PROSITE" id="PS50024"/>
    </source>
</evidence>
<dbReference type="Proteomes" id="UP001159428">
    <property type="component" value="Unassembled WGS sequence"/>
</dbReference>
<keyword evidence="2" id="KW-0812">Transmembrane</keyword>
<dbReference type="InterPro" id="IPR036364">
    <property type="entry name" value="SEA_dom_sf"/>
</dbReference>
<dbReference type="InterPro" id="IPR000082">
    <property type="entry name" value="SEA_dom"/>
</dbReference>
<feature type="chain" id="PRO_5043684314" description="SEA domain-containing protein" evidence="3">
    <location>
        <begin position="19"/>
        <end position="497"/>
    </location>
</feature>